<evidence type="ECO:0000259" key="2">
    <source>
        <dbReference type="PROSITE" id="PS50995"/>
    </source>
</evidence>
<dbReference type="GO" id="GO:0006950">
    <property type="term" value="P:response to stress"/>
    <property type="evidence" value="ECO:0007669"/>
    <property type="project" value="TreeGrafter"/>
</dbReference>
<feature type="region of interest" description="Disordered" evidence="1">
    <location>
        <begin position="1"/>
        <end position="27"/>
    </location>
</feature>
<dbReference type="SUPFAM" id="SSF46785">
    <property type="entry name" value="Winged helix' DNA-binding domain"/>
    <property type="match status" value="1"/>
</dbReference>
<dbReference type="AlphaFoldDB" id="A0A1H1SV28"/>
<protein>
    <submittedName>
        <fullName evidence="3">DNA-binding transcriptional regulator, MarR family</fullName>
    </submittedName>
</protein>
<dbReference type="GO" id="GO:0003700">
    <property type="term" value="F:DNA-binding transcription factor activity"/>
    <property type="evidence" value="ECO:0007669"/>
    <property type="project" value="InterPro"/>
</dbReference>
<gene>
    <name evidence="3" type="ORF">SAMN04488543_1879</name>
</gene>
<dbReference type="InterPro" id="IPR036388">
    <property type="entry name" value="WH-like_DNA-bd_sf"/>
</dbReference>
<dbReference type="RefSeq" id="WP_091412343.1">
    <property type="nucleotide sequence ID" value="NZ_LT629749.1"/>
</dbReference>
<dbReference type="PANTHER" id="PTHR33164">
    <property type="entry name" value="TRANSCRIPTIONAL REGULATOR, MARR FAMILY"/>
    <property type="match status" value="1"/>
</dbReference>
<keyword evidence="3" id="KW-0238">DNA-binding</keyword>
<keyword evidence="4" id="KW-1185">Reference proteome</keyword>
<proteinExistence type="predicted"/>
<accession>A0A1H1SV28</accession>
<sequence length="192" mass="20156">MASAARPGNPSWERAAGPARPDEQSAPSTHVVRLAIALVRQAAVLGTHLAEQTGLHTTDVRALQVLDLAATAGGISMGELARQLSITPQAASALLDRLEARDLARREPYPGDRRRTQVILGPAAQAFGQQHLAPLATRLQAAAAELTHAEADAVQKFLGKVVDAEQAQAPHPGREQPQGEHRAAGLPTDAVP</sequence>
<dbReference type="InterPro" id="IPR036390">
    <property type="entry name" value="WH_DNA-bd_sf"/>
</dbReference>
<dbReference type="OrthoDB" id="162531at2"/>
<feature type="region of interest" description="Disordered" evidence="1">
    <location>
        <begin position="162"/>
        <end position="192"/>
    </location>
</feature>
<reference evidence="3 4" key="1">
    <citation type="submission" date="2016-10" db="EMBL/GenBank/DDBJ databases">
        <authorList>
            <person name="de Groot N.N."/>
        </authorList>
    </citation>
    <scope>NUCLEOTIDE SEQUENCE [LARGE SCALE GENOMIC DNA]</scope>
    <source>
        <strain evidence="3 4">DSM 21741</strain>
    </source>
</reference>
<dbReference type="Pfam" id="PF12802">
    <property type="entry name" value="MarR_2"/>
    <property type="match status" value="1"/>
</dbReference>
<feature type="domain" description="HTH marR-type" evidence="2">
    <location>
        <begin position="28"/>
        <end position="163"/>
    </location>
</feature>
<dbReference type="InterPro" id="IPR000835">
    <property type="entry name" value="HTH_MarR-typ"/>
</dbReference>
<dbReference type="STRING" id="546871.SAMN04488543_1879"/>
<evidence type="ECO:0000313" key="4">
    <source>
        <dbReference type="Proteomes" id="UP000199092"/>
    </source>
</evidence>
<evidence type="ECO:0000313" key="3">
    <source>
        <dbReference type="EMBL" id="SDS51683.1"/>
    </source>
</evidence>
<dbReference type="Proteomes" id="UP000199092">
    <property type="component" value="Chromosome I"/>
</dbReference>
<dbReference type="Gene3D" id="1.10.10.10">
    <property type="entry name" value="Winged helix-like DNA-binding domain superfamily/Winged helix DNA-binding domain"/>
    <property type="match status" value="1"/>
</dbReference>
<dbReference type="GO" id="GO:0003677">
    <property type="term" value="F:DNA binding"/>
    <property type="evidence" value="ECO:0007669"/>
    <property type="project" value="UniProtKB-KW"/>
</dbReference>
<dbReference type="InterPro" id="IPR039422">
    <property type="entry name" value="MarR/SlyA-like"/>
</dbReference>
<dbReference type="PROSITE" id="PS50995">
    <property type="entry name" value="HTH_MARR_2"/>
    <property type="match status" value="1"/>
</dbReference>
<feature type="compositionally biased region" description="Basic and acidic residues" evidence="1">
    <location>
        <begin position="172"/>
        <end position="183"/>
    </location>
</feature>
<dbReference type="SMART" id="SM00347">
    <property type="entry name" value="HTH_MARR"/>
    <property type="match status" value="1"/>
</dbReference>
<organism evidence="3 4">
    <name type="scientific">Friedmanniella luteola</name>
    <dbReference type="NCBI Taxonomy" id="546871"/>
    <lineage>
        <taxon>Bacteria</taxon>
        <taxon>Bacillati</taxon>
        <taxon>Actinomycetota</taxon>
        <taxon>Actinomycetes</taxon>
        <taxon>Propionibacteriales</taxon>
        <taxon>Nocardioidaceae</taxon>
        <taxon>Friedmanniella</taxon>
    </lineage>
</organism>
<name>A0A1H1SV28_9ACTN</name>
<dbReference type="EMBL" id="LT629749">
    <property type="protein sequence ID" value="SDS51683.1"/>
    <property type="molecule type" value="Genomic_DNA"/>
</dbReference>
<evidence type="ECO:0000256" key="1">
    <source>
        <dbReference type="SAM" id="MobiDB-lite"/>
    </source>
</evidence>
<dbReference type="PANTHER" id="PTHR33164:SF43">
    <property type="entry name" value="HTH-TYPE TRANSCRIPTIONAL REPRESSOR YETL"/>
    <property type="match status" value="1"/>
</dbReference>